<dbReference type="AlphaFoldDB" id="A0AAV4F4L7"/>
<evidence type="ECO:0000259" key="1">
    <source>
        <dbReference type="Pfam" id="PF20256"/>
    </source>
</evidence>
<keyword evidence="3" id="KW-1185">Reference proteome</keyword>
<proteinExistence type="predicted"/>
<dbReference type="EMBL" id="BMAT01000538">
    <property type="protein sequence ID" value="GFR67929.1"/>
    <property type="molecule type" value="Genomic_DNA"/>
</dbReference>
<dbReference type="PANTHER" id="PTHR45444:SF3">
    <property type="entry name" value="XANTHINE DEHYDROGENASE"/>
    <property type="match status" value="1"/>
</dbReference>
<name>A0AAV4F4L7_9GAST</name>
<dbReference type="InterPro" id="IPR037165">
    <property type="entry name" value="AldOxase/xan_DH_Mopterin-bd_sf"/>
</dbReference>
<dbReference type="FunFam" id="3.30.365.10:FF:000004">
    <property type="entry name" value="Xanthine dehydrogenase oxidase"/>
    <property type="match status" value="1"/>
</dbReference>
<dbReference type="InterPro" id="IPR016208">
    <property type="entry name" value="Ald_Oxase/xanthine_DH-like"/>
</dbReference>
<dbReference type="GO" id="GO:0016491">
    <property type="term" value="F:oxidoreductase activity"/>
    <property type="evidence" value="ECO:0007669"/>
    <property type="project" value="InterPro"/>
</dbReference>
<evidence type="ECO:0000313" key="3">
    <source>
        <dbReference type="Proteomes" id="UP000762676"/>
    </source>
</evidence>
<comment type="caution">
    <text evidence="2">The sequence shown here is derived from an EMBL/GenBank/DDBJ whole genome shotgun (WGS) entry which is preliminary data.</text>
</comment>
<organism evidence="2 3">
    <name type="scientific">Elysia marginata</name>
    <dbReference type="NCBI Taxonomy" id="1093978"/>
    <lineage>
        <taxon>Eukaryota</taxon>
        <taxon>Metazoa</taxon>
        <taxon>Spiralia</taxon>
        <taxon>Lophotrochozoa</taxon>
        <taxon>Mollusca</taxon>
        <taxon>Gastropoda</taxon>
        <taxon>Heterobranchia</taxon>
        <taxon>Euthyneura</taxon>
        <taxon>Panpulmonata</taxon>
        <taxon>Sacoglossa</taxon>
        <taxon>Placobranchoidea</taxon>
        <taxon>Plakobranchidae</taxon>
        <taxon>Elysia</taxon>
    </lineage>
</organism>
<dbReference type="GO" id="GO:0005506">
    <property type="term" value="F:iron ion binding"/>
    <property type="evidence" value="ECO:0007669"/>
    <property type="project" value="InterPro"/>
</dbReference>
<feature type="domain" description="Aldehyde oxidase/xanthine dehydrogenase second molybdopterin binding" evidence="1">
    <location>
        <begin position="3"/>
        <end position="94"/>
    </location>
</feature>
<dbReference type="PROSITE" id="PS51257">
    <property type="entry name" value="PROKAR_LIPOPROTEIN"/>
    <property type="match status" value="1"/>
</dbReference>
<dbReference type="InterPro" id="IPR046867">
    <property type="entry name" value="AldOxase/xan_DH_MoCoBD2"/>
</dbReference>
<evidence type="ECO:0000313" key="2">
    <source>
        <dbReference type="EMBL" id="GFR67929.1"/>
    </source>
</evidence>
<dbReference type="Gene3D" id="3.30.365.10">
    <property type="entry name" value="Aldehyde oxidase/xanthine dehydrogenase, molybdopterin binding domain"/>
    <property type="match status" value="1"/>
</dbReference>
<gene>
    <name evidence="2" type="ORF">ElyMa_000263700</name>
</gene>
<sequence length="188" mass="20458">MNAQKGIPFAYFTFGAACSEIQIDCLTGDHKLLRTDLVMDVGNSVNPAIDVGQIEGAFTQGYGLFLLEDVKVSPDGAHLTRGPGNYKIPAFGNMASQMNVYLVPDSPNPKGAFFSRGVGEPPMLLALSTFFAAKDAIRAARRESGASLEFRLDSPALPQHIRMACADEISKRFPEIDQSSYRPWTVKL</sequence>
<dbReference type="Proteomes" id="UP000762676">
    <property type="component" value="Unassembled WGS sequence"/>
</dbReference>
<dbReference type="Pfam" id="PF20256">
    <property type="entry name" value="MoCoBD_2"/>
    <property type="match status" value="1"/>
</dbReference>
<dbReference type="PANTHER" id="PTHR45444">
    <property type="entry name" value="XANTHINE DEHYDROGENASE"/>
    <property type="match status" value="1"/>
</dbReference>
<dbReference type="SUPFAM" id="SSF56003">
    <property type="entry name" value="Molybdenum cofactor-binding domain"/>
    <property type="match status" value="1"/>
</dbReference>
<protein>
    <submittedName>
        <fullName evidence="2">Xanthine dehydrogenase/oxidase</fullName>
    </submittedName>
</protein>
<accession>A0AAV4F4L7</accession>
<reference evidence="2 3" key="1">
    <citation type="journal article" date="2021" name="Elife">
        <title>Chloroplast acquisition without the gene transfer in kleptoplastic sea slugs, Plakobranchus ocellatus.</title>
        <authorList>
            <person name="Maeda T."/>
            <person name="Takahashi S."/>
            <person name="Yoshida T."/>
            <person name="Shimamura S."/>
            <person name="Takaki Y."/>
            <person name="Nagai Y."/>
            <person name="Toyoda A."/>
            <person name="Suzuki Y."/>
            <person name="Arimoto A."/>
            <person name="Ishii H."/>
            <person name="Satoh N."/>
            <person name="Nishiyama T."/>
            <person name="Hasebe M."/>
            <person name="Maruyama T."/>
            <person name="Minagawa J."/>
            <person name="Obokata J."/>
            <person name="Shigenobu S."/>
        </authorList>
    </citation>
    <scope>NUCLEOTIDE SEQUENCE [LARGE SCALE GENOMIC DNA]</scope>
</reference>